<comment type="subcellular location">
    <subcellularLocation>
        <location evidence="1 7">Nucleus</location>
    </subcellularLocation>
</comment>
<feature type="compositionally biased region" description="Basic and acidic residues" evidence="8">
    <location>
        <begin position="541"/>
        <end position="554"/>
    </location>
</feature>
<dbReference type="PANTHER" id="PTHR12942">
    <property type="entry name" value="STEP II SPLICING FACTOR SLU7"/>
    <property type="match status" value="1"/>
</dbReference>
<accession>A0A813GB97</accession>
<protein>
    <recommendedName>
        <fullName evidence="7">Pre-mRNA-splicing factor SLU7</fullName>
    </recommendedName>
</protein>
<evidence type="ECO:0000256" key="6">
    <source>
        <dbReference type="ARBA" id="ARBA00023242"/>
    </source>
</evidence>
<feature type="compositionally biased region" description="Acidic residues" evidence="8">
    <location>
        <begin position="217"/>
        <end position="246"/>
    </location>
</feature>
<evidence type="ECO:0000256" key="2">
    <source>
        <dbReference type="ARBA" id="ARBA00007203"/>
    </source>
</evidence>
<evidence type="ECO:0000256" key="4">
    <source>
        <dbReference type="ARBA" id="ARBA00022728"/>
    </source>
</evidence>
<keyword evidence="3 7" id="KW-0507">mRNA processing</keyword>
<evidence type="ECO:0000313" key="10">
    <source>
        <dbReference type="EMBL" id="CAE8622210.1"/>
    </source>
</evidence>
<dbReference type="GO" id="GO:0030628">
    <property type="term" value="F:pre-mRNA 3'-splice site binding"/>
    <property type="evidence" value="ECO:0007669"/>
    <property type="project" value="UniProtKB-UniRule"/>
</dbReference>
<feature type="compositionally biased region" description="Basic and acidic residues" evidence="8">
    <location>
        <begin position="10"/>
        <end position="23"/>
    </location>
</feature>
<dbReference type="AlphaFoldDB" id="A0A813GB97"/>
<name>A0A813GB97_POLGL</name>
<comment type="subunit">
    <text evidence="7">Associated with the spliceosome.</text>
</comment>
<dbReference type="Proteomes" id="UP000626109">
    <property type="component" value="Unassembled WGS sequence"/>
</dbReference>
<evidence type="ECO:0000256" key="1">
    <source>
        <dbReference type="ARBA" id="ARBA00004123"/>
    </source>
</evidence>
<dbReference type="Pfam" id="PF11708">
    <property type="entry name" value="Slu7"/>
    <property type="match status" value="1"/>
</dbReference>
<evidence type="ECO:0000259" key="9">
    <source>
        <dbReference type="Pfam" id="PF11708"/>
    </source>
</evidence>
<feature type="domain" description="Pre-mRNA-splicing factor SLU7" evidence="9">
    <location>
        <begin position="139"/>
        <end position="441"/>
    </location>
</feature>
<evidence type="ECO:0000313" key="11">
    <source>
        <dbReference type="Proteomes" id="UP000626109"/>
    </source>
</evidence>
<gene>
    <name evidence="10" type="ORF">PGLA2088_LOCUS32</name>
</gene>
<keyword evidence="6 7" id="KW-0539">Nucleus</keyword>
<evidence type="ECO:0000256" key="5">
    <source>
        <dbReference type="ARBA" id="ARBA00023187"/>
    </source>
</evidence>
<feature type="compositionally biased region" description="Polar residues" evidence="8">
    <location>
        <begin position="557"/>
        <end position="571"/>
    </location>
</feature>
<dbReference type="GO" id="GO:0005681">
    <property type="term" value="C:spliceosomal complex"/>
    <property type="evidence" value="ECO:0007669"/>
    <property type="project" value="UniProtKB-UniRule"/>
</dbReference>
<reference evidence="10" key="1">
    <citation type="submission" date="2021-02" db="EMBL/GenBank/DDBJ databases">
        <authorList>
            <person name="Dougan E. K."/>
            <person name="Rhodes N."/>
            <person name="Thang M."/>
            <person name="Chan C."/>
        </authorList>
    </citation>
    <scope>NUCLEOTIDE SEQUENCE</scope>
</reference>
<dbReference type="InterPro" id="IPR021715">
    <property type="entry name" value="Slu7_dom"/>
</dbReference>
<keyword evidence="5 7" id="KW-0508">mRNA splicing</keyword>
<dbReference type="PANTHER" id="PTHR12942:SF2">
    <property type="entry name" value="PRE-MRNA-SPLICING FACTOR SLU7"/>
    <property type="match status" value="1"/>
</dbReference>
<evidence type="ECO:0000256" key="7">
    <source>
        <dbReference type="RuleBase" id="RU367071"/>
    </source>
</evidence>
<feature type="region of interest" description="Disordered" evidence="8">
    <location>
        <begin position="1"/>
        <end position="46"/>
    </location>
</feature>
<evidence type="ECO:0000256" key="8">
    <source>
        <dbReference type="SAM" id="MobiDB-lite"/>
    </source>
</evidence>
<feature type="region of interest" description="Disordered" evidence="8">
    <location>
        <begin position="479"/>
        <end position="582"/>
    </location>
</feature>
<comment type="function">
    <text evidence="7">Involved in pre-mRNA splicing.</text>
</comment>
<comment type="similarity">
    <text evidence="2 7">Belongs to the SLU7 family.</text>
</comment>
<dbReference type="EMBL" id="CAJNNW010000027">
    <property type="protein sequence ID" value="CAE8622210.1"/>
    <property type="molecule type" value="Genomic_DNA"/>
</dbReference>
<sequence>MASSAVADSHISREDEKKNKQIAEARAAGTAAPEVDSATGKMINPHNPEFITKAPWYLNQNKPSLKHHQAWNAKQAGTKDWYMRGTKGDVKTKFLKGACENCGATTHTKKDCVERPRLVSARQNGKNLMPDEYISDLKLDWDGKRDRWNGYQPEDYKKVIEEWESVEGERRRVKAAEMEERAKLKERMKAQKKALKKKRKQRRKQLRRQAEGKESGTDTDVDSDTGDSDTDTDTDSDSEASDDEDLGEKMRDFDKSSSTVAAKDDKLRTTTRNLRIREDTAKYLLNLDVNSAYYDPKSRSMRDDPLRHLKDEEKGTSFRGDNFVRQAGDSKALTELMCFAWDAYKHGEKVHDTAQPTQALKMFKVFQKRSEDLKEQQQKELMEKYGCAEHMDAPKELLFAQNDVYVEYARDGRVLKGRERALVKSKYEEDVLVGNHTSSWGTFFDTQSNRWGFACCHQCMKNSYCIAIKRSDAAVQDEEQEEVEVIEGGAAATGSKGAVGGETEKVDSSASDNSSDSEVEGEAAGGAPPVGDDDEKAASATDKDAAAEKRKEDLAPSSHQADCSKVQMQEKPTTRDRIYGHTQAPFSSFAEVMRPLHN</sequence>
<evidence type="ECO:0000256" key="3">
    <source>
        <dbReference type="ARBA" id="ARBA00022664"/>
    </source>
</evidence>
<dbReference type="GO" id="GO:0000398">
    <property type="term" value="P:mRNA splicing, via spliceosome"/>
    <property type="evidence" value="ECO:0007669"/>
    <property type="project" value="UniProtKB-UniRule"/>
</dbReference>
<comment type="caution">
    <text evidence="10">The sequence shown here is derived from an EMBL/GenBank/DDBJ whole genome shotgun (WGS) entry which is preliminary data.</text>
</comment>
<keyword evidence="4 7" id="KW-0747">Spliceosome</keyword>
<feature type="region of interest" description="Disordered" evidence="8">
    <location>
        <begin position="183"/>
        <end position="260"/>
    </location>
</feature>
<organism evidence="10 11">
    <name type="scientific">Polarella glacialis</name>
    <name type="common">Dinoflagellate</name>
    <dbReference type="NCBI Taxonomy" id="89957"/>
    <lineage>
        <taxon>Eukaryota</taxon>
        <taxon>Sar</taxon>
        <taxon>Alveolata</taxon>
        <taxon>Dinophyceae</taxon>
        <taxon>Suessiales</taxon>
        <taxon>Suessiaceae</taxon>
        <taxon>Polarella</taxon>
    </lineage>
</organism>
<proteinExistence type="inferred from homology"/>
<dbReference type="InterPro" id="IPR039974">
    <property type="entry name" value="Splicing_factor_SLU7"/>
</dbReference>
<feature type="compositionally biased region" description="Basic residues" evidence="8">
    <location>
        <begin position="190"/>
        <end position="207"/>
    </location>
</feature>